<keyword evidence="2" id="KW-1185">Reference proteome</keyword>
<evidence type="ECO:0000313" key="1">
    <source>
        <dbReference type="EMBL" id="CAH8248667.1"/>
    </source>
</evidence>
<reference evidence="1" key="1">
    <citation type="submission" date="2022-06" db="EMBL/GenBank/DDBJ databases">
        <authorList>
            <person name="Dietemann V."/>
            <person name="Ory F."/>
            <person name="Dainat B."/>
            <person name="Oberhansli S."/>
        </authorList>
    </citation>
    <scope>NUCLEOTIDE SEQUENCE</scope>
    <source>
        <strain evidence="1">Ena-SAMPLE-TAB-26-04-2022-14:26:32:270-5432</strain>
    </source>
</reference>
<gene>
    <name evidence="1" type="ORF">WJ0W_005851</name>
</gene>
<proteinExistence type="predicted"/>
<sequence>MGLSVLQPVQTSCISLYPPNDSLKGYIWSLSVTGKGYICDSWTYQTGPPSYGMIRDALTGYILGQLSEQSGTQEHGFWGLKNVHDRLWIC</sequence>
<comment type="caution">
    <text evidence="1">The sequence shown here is derived from an EMBL/GenBank/DDBJ whole genome shotgun (WGS) entry which is preliminary data.</text>
</comment>
<name>A0ABM9G9F4_9BACL</name>
<evidence type="ECO:0000313" key="2">
    <source>
        <dbReference type="Proteomes" id="UP001154322"/>
    </source>
</evidence>
<accession>A0ABM9G9F4</accession>
<dbReference type="Proteomes" id="UP001154322">
    <property type="component" value="Unassembled WGS sequence"/>
</dbReference>
<organism evidence="1 2">
    <name type="scientific">Paenibacillus melissococcoides</name>
    <dbReference type="NCBI Taxonomy" id="2912268"/>
    <lineage>
        <taxon>Bacteria</taxon>
        <taxon>Bacillati</taxon>
        <taxon>Bacillota</taxon>
        <taxon>Bacilli</taxon>
        <taxon>Bacillales</taxon>
        <taxon>Paenibacillaceae</taxon>
        <taxon>Paenibacillus</taxon>
    </lineage>
</organism>
<dbReference type="EMBL" id="CALYLO010000012">
    <property type="protein sequence ID" value="CAH8248667.1"/>
    <property type="molecule type" value="Genomic_DNA"/>
</dbReference>
<protein>
    <submittedName>
        <fullName evidence="1">Uncharacterized protein</fullName>
    </submittedName>
</protein>